<keyword evidence="2" id="KW-1185">Reference proteome</keyword>
<dbReference type="EMBL" id="CM051401">
    <property type="protein sequence ID" value="KAJ4712151.1"/>
    <property type="molecule type" value="Genomic_DNA"/>
</dbReference>
<organism evidence="1 2">
    <name type="scientific">Melia azedarach</name>
    <name type="common">Chinaberry tree</name>
    <dbReference type="NCBI Taxonomy" id="155640"/>
    <lineage>
        <taxon>Eukaryota</taxon>
        <taxon>Viridiplantae</taxon>
        <taxon>Streptophyta</taxon>
        <taxon>Embryophyta</taxon>
        <taxon>Tracheophyta</taxon>
        <taxon>Spermatophyta</taxon>
        <taxon>Magnoliopsida</taxon>
        <taxon>eudicotyledons</taxon>
        <taxon>Gunneridae</taxon>
        <taxon>Pentapetalae</taxon>
        <taxon>rosids</taxon>
        <taxon>malvids</taxon>
        <taxon>Sapindales</taxon>
        <taxon>Meliaceae</taxon>
        <taxon>Melia</taxon>
    </lineage>
</organism>
<evidence type="ECO:0000313" key="2">
    <source>
        <dbReference type="Proteomes" id="UP001164539"/>
    </source>
</evidence>
<reference evidence="1 2" key="1">
    <citation type="journal article" date="2023" name="Science">
        <title>Complex scaffold remodeling in plant triterpene biosynthesis.</title>
        <authorList>
            <person name="De La Pena R."/>
            <person name="Hodgson H."/>
            <person name="Liu J.C."/>
            <person name="Stephenson M.J."/>
            <person name="Martin A.C."/>
            <person name="Owen C."/>
            <person name="Harkess A."/>
            <person name="Leebens-Mack J."/>
            <person name="Jimenez L.E."/>
            <person name="Osbourn A."/>
            <person name="Sattely E.S."/>
        </authorList>
    </citation>
    <scope>NUCLEOTIDE SEQUENCE [LARGE SCALE GENOMIC DNA]</scope>
    <source>
        <strain evidence="2">cv. JPN11</strain>
        <tissue evidence="1">Leaf</tissue>
    </source>
</reference>
<comment type="caution">
    <text evidence="1">The sequence shown here is derived from an EMBL/GenBank/DDBJ whole genome shotgun (WGS) entry which is preliminary data.</text>
</comment>
<sequence>MGKSPAKWIKTVLFGKKSSKSTTSKGREKVINEKEVLVSVKALEADASLDPPLDSHPTANATQRDETKSVLENKEAANISDNGGLSLPGSQVADSQNLTQHDAPCDPEKIRKERAATKAQAAFRGYLARRAFRALKGIIRLQALIRGHLVRRQAIATLGAMLGIVKLQAVVRGRNIRHSDMGLEVRSNSVKLLQGKPVDSVRLNLSIRMTKLSSNVFISKLLASSPTVMPLLLQYRSGEPNSVSSWLERWSASRFWKLAPQPKKVSDSKSQKKHVNSQTLEAETGRSRRSFRRIPVANADNILVQSNPEFEKSKRNLKKVSSHPADPVHENPQSELEKVKRSLRKVHNPVVENSVSVQTEIDIEKSKQSLEKVPTSSLDHEVLERSMSNSGENMKKETTLAPSKLPDVEATPEPVELTETSDLPAANQGADDLKLFMEGSGEDETIPVTNVEVNLREDSKNNENHKSGRKASVAARQECAENGLQSSPQLPSYMAATESAKAKLRLQGSPRSGQDGTEKNSATRRHSLPSSTNSKISSQSPRTQRPVHAGGKGSNKSDKNHLSNAKVAQVEWRR</sequence>
<protein>
    <submittedName>
        <fullName evidence="1">Protein IQ-DOMAIN 31-like</fullName>
    </submittedName>
</protein>
<dbReference type="Proteomes" id="UP001164539">
    <property type="component" value="Chromosome 8"/>
</dbReference>
<proteinExistence type="predicted"/>
<accession>A0ACC1XL69</accession>
<name>A0ACC1XL69_MELAZ</name>
<evidence type="ECO:0000313" key="1">
    <source>
        <dbReference type="EMBL" id="KAJ4712151.1"/>
    </source>
</evidence>
<gene>
    <name evidence="1" type="ORF">OWV82_014447</name>
</gene>